<feature type="domain" description="Response regulatory" evidence="13">
    <location>
        <begin position="1798"/>
        <end position="1915"/>
    </location>
</feature>
<feature type="modified residue" description="4-aspartylphosphate" evidence="10">
    <location>
        <position position="1848"/>
    </location>
</feature>
<name>A0ABT4RCP3_9ACTN</name>
<evidence type="ECO:0000259" key="14">
    <source>
        <dbReference type="PROSITE" id="PS50885"/>
    </source>
</evidence>
<dbReference type="InterPro" id="IPR036890">
    <property type="entry name" value="HATPase_C_sf"/>
</dbReference>
<dbReference type="PANTHER" id="PTHR45339:SF1">
    <property type="entry name" value="HYBRID SIGNAL TRANSDUCTION HISTIDINE KINASE J"/>
    <property type="match status" value="1"/>
</dbReference>
<dbReference type="SMART" id="SM00448">
    <property type="entry name" value="REC"/>
    <property type="match status" value="3"/>
</dbReference>
<feature type="domain" description="Histidine kinase" evidence="12">
    <location>
        <begin position="1268"/>
        <end position="1488"/>
    </location>
</feature>
<organism evidence="15 16">
    <name type="scientific">Solirubrobacter deserti</name>
    <dbReference type="NCBI Taxonomy" id="2282478"/>
    <lineage>
        <taxon>Bacteria</taxon>
        <taxon>Bacillati</taxon>
        <taxon>Actinomycetota</taxon>
        <taxon>Thermoleophilia</taxon>
        <taxon>Solirubrobacterales</taxon>
        <taxon>Solirubrobacteraceae</taxon>
        <taxon>Solirubrobacter</taxon>
    </lineage>
</organism>
<dbReference type="Pfam" id="PF18947">
    <property type="entry name" value="HAMP_2"/>
    <property type="match status" value="2"/>
</dbReference>
<dbReference type="PANTHER" id="PTHR45339">
    <property type="entry name" value="HYBRID SIGNAL TRANSDUCTION HISTIDINE KINASE J"/>
    <property type="match status" value="1"/>
</dbReference>
<evidence type="ECO:0000256" key="1">
    <source>
        <dbReference type="ARBA" id="ARBA00000085"/>
    </source>
</evidence>
<dbReference type="InterPro" id="IPR004358">
    <property type="entry name" value="Sig_transdc_His_kin-like_C"/>
</dbReference>
<dbReference type="SUPFAM" id="SSF55781">
    <property type="entry name" value="GAF domain-like"/>
    <property type="match status" value="1"/>
</dbReference>
<dbReference type="SUPFAM" id="SSF55874">
    <property type="entry name" value="ATPase domain of HSP90 chaperone/DNA topoisomerase II/histidine kinase"/>
    <property type="match status" value="1"/>
</dbReference>
<dbReference type="InterPro" id="IPR003594">
    <property type="entry name" value="HATPase_dom"/>
</dbReference>
<feature type="domain" description="Response regulatory" evidence="13">
    <location>
        <begin position="1532"/>
        <end position="1643"/>
    </location>
</feature>
<dbReference type="PRINTS" id="PR00344">
    <property type="entry name" value="BCTRLSENSOR"/>
</dbReference>
<dbReference type="Pfam" id="PF00672">
    <property type="entry name" value="HAMP"/>
    <property type="match status" value="8"/>
</dbReference>
<feature type="domain" description="HAMP" evidence="14">
    <location>
        <begin position="756"/>
        <end position="808"/>
    </location>
</feature>
<feature type="domain" description="HAMP" evidence="14">
    <location>
        <begin position="388"/>
        <end position="440"/>
    </location>
</feature>
<dbReference type="RefSeq" id="WP_202953231.1">
    <property type="nucleotide sequence ID" value="NZ_JAPCID010000002.1"/>
</dbReference>
<dbReference type="Pfam" id="PF00512">
    <property type="entry name" value="HisKA"/>
    <property type="match status" value="1"/>
</dbReference>
<dbReference type="CDD" id="cd00156">
    <property type="entry name" value="REC"/>
    <property type="match status" value="1"/>
</dbReference>
<feature type="domain" description="HAMP" evidence="14">
    <location>
        <begin position="848"/>
        <end position="900"/>
    </location>
</feature>
<dbReference type="SMART" id="SM00387">
    <property type="entry name" value="HATPase_c"/>
    <property type="match status" value="1"/>
</dbReference>
<dbReference type="EMBL" id="JAPCID010000002">
    <property type="protein sequence ID" value="MDA0136301.1"/>
    <property type="molecule type" value="Genomic_DNA"/>
</dbReference>
<feature type="region of interest" description="Disordered" evidence="11">
    <location>
        <begin position="1501"/>
        <end position="1528"/>
    </location>
</feature>
<keyword evidence="7" id="KW-0418">Kinase</keyword>
<keyword evidence="5" id="KW-0808">Transferase</keyword>
<comment type="subcellular location">
    <subcellularLocation>
        <location evidence="2">Cell membrane</location>
    </subcellularLocation>
</comment>
<keyword evidence="4 10" id="KW-0597">Phosphoprotein</keyword>
<dbReference type="CDD" id="cd16922">
    <property type="entry name" value="HATPase_EvgS-ArcB-TorS-like"/>
    <property type="match status" value="1"/>
</dbReference>
<dbReference type="InterPro" id="IPR011006">
    <property type="entry name" value="CheY-like_superfamily"/>
</dbReference>
<dbReference type="PROSITE" id="PS50885">
    <property type="entry name" value="HAMP"/>
    <property type="match status" value="11"/>
</dbReference>
<dbReference type="Gene3D" id="3.30.565.10">
    <property type="entry name" value="Histidine kinase-like ATPase, C-terminal domain"/>
    <property type="match status" value="1"/>
</dbReference>
<dbReference type="SUPFAM" id="SSF58104">
    <property type="entry name" value="Methyl-accepting chemotaxis protein (MCP) signaling domain"/>
    <property type="match status" value="4"/>
</dbReference>
<dbReference type="InterPro" id="IPR029016">
    <property type="entry name" value="GAF-like_dom_sf"/>
</dbReference>
<feature type="region of interest" description="Disordered" evidence="11">
    <location>
        <begin position="1172"/>
        <end position="1194"/>
    </location>
</feature>
<evidence type="ECO:0000256" key="3">
    <source>
        <dbReference type="ARBA" id="ARBA00012438"/>
    </source>
</evidence>
<dbReference type="PROSITE" id="PS50110">
    <property type="entry name" value="RESPONSE_REGULATORY"/>
    <property type="match status" value="3"/>
</dbReference>
<proteinExistence type="predicted"/>
<evidence type="ECO:0000256" key="11">
    <source>
        <dbReference type="SAM" id="MobiDB-lite"/>
    </source>
</evidence>
<keyword evidence="9" id="KW-0902">Two-component regulatory system</keyword>
<feature type="domain" description="HAMP" evidence="14">
    <location>
        <begin position="296"/>
        <end position="348"/>
    </location>
</feature>
<reference evidence="15" key="1">
    <citation type="submission" date="2022-10" db="EMBL/GenBank/DDBJ databases">
        <title>The WGS of Solirubrobacter sp. CPCC 204708.</title>
        <authorList>
            <person name="Jiang Z."/>
        </authorList>
    </citation>
    <scope>NUCLEOTIDE SEQUENCE</scope>
    <source>
        <strain evidence="15">CPCC 204708</strain>
    </source>
</reference>
<evidence type="ECO:0000256" key="8">
    <source>
        <dbReference type="ARBA" id="ARBA00022989"/>
    </source>
</evidence>
<dbReference type="SMART" id="SM00388">
    <property type="entry name" value="HisKA"/>
    <property type="match status" value="1"/>
</dbReference>
<dbReference type="InterPro" id="IPR001789">
    <property type="entry name" value="Sig_transdc_resp-reg_receiver"/>
</dbReference>
<dbReference type="InterPro" id="IPR003661">
    <property type="entry name" value="HisK_dim/P_dom"/>
</dbReference>
<dbReference type="InterPro" id="IPR003018">
    <property type="entry name" value="GAF"/>
</dbReference>
<dbReference type="CDD" id="cd06225">
    <property type="entry name" value="HAMP"/>
    <property type="match status" value="10"/>
</dbReference>
<evidence type="ECO:0000256" key="4">
    <source>
        <dbReference type="ARBA" id="ARBA00022553"/>
    </source>
</evidence>
<dbReference type="CDD" id="cd17546">
    <property type="entry name" value="REC_hyHK_CKI1_RcsC-like"/>
    <property type="match status" value="1"/>
</dbReference>
<dbReference type="Gene3D" id="1.10.287.130">
    <property type="match status" value="1"/>
</dbReference>
<feature type="domain" description="HAMP" evidence="14">
    <location>
        <begin position="107"/>
        <end position="164"/>
    </location>
</feature>
<evidence type="ECO:0000256" key="6">
    <source>
        <dbReference type="ARBA" id="ARBA00022692"/>
    </source>
</evidence>
<gene>
    <name evidence="15" type="ORF">OJ962_02245</name>
</gene>
<dbReference type="Gene3D" id="1.10.8.500">
    <property type="entry name" value="HAMP domain in histidine kinase"/>
    <property type="match status" value="1"/>
</dbReference>
<dbReference type="Pfam" id="PF00072">
    <property type="entry name" value="Response_reg"/>
    <property type="match status" value="2"/>
</dbReference>
<dbReference type="Proteomes" id="UP001147700">
    <property type="component" value="Unassembled WGS sequence"/>
</dbReference>
<dbReference type="SMART" id="SM00065">
    <property type="entry name" value="GAF"/>
    <property type="match status" value="1"/>
</dbReference>
<evidence type="ECO:0000259" key="13">
    <source>
        <dbReference type="PROSITE" id="PS50110"/>
    </source>
</evidence>
<evidence type="ECO:0000256" key="10">
    <source>
        <dbReference type="PROSITE-ProRule" id="PRU00169"/>
    </source>
</evidence>
<feature type="domain" description="HAMP" evidence="14">
    <location>
        <begin position="204"/>
        <end position="256"/>
    </location>
</feature>
<feature type="domain" description="HAMP" evidence="14">
    <location>
        <begin position="664"/>
        <end position="716"/>
    </location>
</feature>
<dbReference type="SUPFAM" id="SSF52172">
    <property type="entry name" value="CheY-like"/>
    <property type="match status" value="3"/>
</dbReference>
<feature type="domain" description="HAMP" evidence="14">
    <location>
        <begin position="940"/>
        <end position="992"/>
    </location>
</feature>
<feature type="modified residue" description="4-aspartylphosphate" evidence="10">
    <location>
        <position position="1701"/>
    </location>
</feature>
<accession>A0ABT4RCP3</accession>
<comment type="caution">
    <text evidence="15">The sequence shown here is derived from an EMBL/GenBank/DDBJ whole genome shotgun (WGS) entry which is preliminary data.</text>
</comment>
<dbReference type="Pfam" id="PF13185">
    <property type="entry name" value="GAF_2"/>
    <property type="match status" value="1"/>
</dbReference>
<evidence type="ECO:0000313" key="15">
    <source>
        <dbReference type="EMBL" id="MDA0136301.1"/>
    </source>
</evidence>
<evidence type="ECO:0000256" key="2">
    <source>
        <dbReference type="ARBA" id="ARBA00004236"/>
    </source>
</evidence>
<dbReference type="SMART" id="SM00304">
    <property type="entry name" value="HAMP"/>
    <property type="match status" value="11"/>
</dbReference>
<dbReference type="Pfam" id="PF02518">
    <property type="entry name" value="HATPase_c"/>
    <property type="match status" value="1"/>
</dbReference>
<dbReference type="CDD" id="cd00082">
    <property type="entry name" value="HisKA"/>
    <property type="match status" value="1"/>
</dbReference>
<evidence type="ECO:0000256" key="9">
    <source>
        <dbReference type="ARBA" id="ARBA00023012"/>
    </source>
</evidence>
<sequence>MASETKSEDGRRFSAADEKALEAIVVALTAARDGDFTVKLPARRRDVIGDVQARVNDLVAQNARVTKELQRLARVVGRDGRMAERATVPDSYGGWAEKIEAVNSLVDDLVRPTTEVGRVIAAVAQGDLSQKMALTIEGQPVKGEFSRIGQTVNAMVDQLGSFADEVTRVAREVGTDGKLGGQAEVKGVSGTWRDLTDSVNVMAANLTEQVRQIAQVTTAVANGDLTQQVTVDARGEVLELKRTINAMVARLSSFGDEVTRVAREVGTDGELGGQAQVADVSGTWKDLTESVNVMASNLTDQVRQIAQVTTAVANGDLTQKVTVEAKGEVAALAATINDMTDTLRTFASEVTGVAREVGTEGVLGGQAEVPSAAGTWRDLTDSVNVMAANLTDQVRQIAQVTTAVANGDLNQKVTVEAKGEVAALAETINSMTDTLRTFAEQVTGVAREVGTLGVLGGQADVPGVAGTWKDLTESVNSMATNLTDQVRNIAEVTTAVANGDLSRQITVDAQGEILELKRTINTMVDQLSSFADEVTRVAREVGTEGILGGQAEVKGVSGTWRGLTENVNQLANNLTSQVRNIAQVTTAVAQGDLSQKITVDAQGEILELKNTINTMVDQLSSFADEVTRVAREVGTEGQLGGQARVEGVSGTWRGLTDNVNLMAANLTDQVRNIAQVTTAVANGDLTQKISVDARGEVLELKETINTMVDQLRAFASEVTRVAREVGTEGKLGGQAEVEGISGTWRGLTENVNLMATNLTDQVRSIAGVTTAVARGDLTRKITVDAQGEILELKDTINTMVDQLSSFADEVTRVAREVGTEGKLGGQAEVQGVSGTWRGLTENVNQLADNLTSQVRNIAQVTTAVALGDLSQKITVDAQGEILELKRTINTMVDQLSSFADEVTRVAREVGTEGKLGGQAEVEGVSGTWRGLTESVNQLASNLTTQVRAMADVASSVTQGDLTRQITVEASGEVAELKDRVNQMIANLRDTTQQNAEQDWLKTNLARISGAMQGQRDLQTVSRMLMSEISPLVNAQHGAFFMVAEERLRLIASYGYNRRKNLSNEFHFGEGLPGQAALEMKSILVTNAPPDYVKVTSGLGEALPVNIMVLPILFEEQVLAVIELASINPFAEVNLSFLDQLSETIGVVLSTIIANNRTEDLLEEQRRLAQELQSQSEELQSQQDELKRSNTELEQQAKSLRASEELLQTQQEELRQTNEELQEKAALLAQQNRDIEVKNAEIERARLSLEERAEQLSLSSRYKSEFLANMSHELRTPLNSLLILSKLLSDNPAGNLTDQQVEFARTINQAGTDLLTLISDILDLTKVEAGKMEVNPAPLDTAEVLDGLERSFQPVAEEKGLELVIEAAADLPVVISDDQRVAQVLRNLLANAVKFTERGSVKLTLEPAREPYAVAFTVTDTGIGIPQDKLMLIFEAFQQADGTTSRRFGGTGLGLSISREIARLLGGEVRVSSTEGEGSSFTLFLPAELPAIAEPVELEPDAYEEPLPPAPEPAGQPEALPDDREQVSQGDRVALIADTDVDRATQRLDDARAAGFKGLVAMRPATTLALAQEHRPDVILLGLGAGEEPETLGRLKRDPRTRHLPVLVLADEGRRHDLLAHGAAGFLPHDAGPETLADALREASQLGGQRVRTVLVVDDDDTERGSIAALIGGEDVHVEGVASSEEALQRLDETRFDCIVLDLKLPKASGFALLERVKVDERHRNVPVIIHTGKALTRREETRLKRYAESIIVKDAGSAERLLDETTLALHRPPESLDAGSRRMLEQMRDADAALTGRKVLIVDDDVRNVFALTNALEMHGMQVSYAENGREALERLRTDTDVDLILMDIMMPELDGYQTMEAIRQMPAFERLPIIALTAKAMKGDREKSITAGASDYITKPVDVDQLVSLMRVWLYGDRD</sequence>
<feature type="domain" description="HAMP" evidence="14">
    <location>
        <begin position="572"/>
        <end position="624"/>
    </location>
</feature>
<dbReference type="InterPro" id="IPR003660">
    <property type="entry name" value="HAMP_dom"/>
</dbReference>
<keyword evidence="8" id="KW-1133">Transmembrane helix</keyword>
<feature type="domain" description="HAMP" evidence="14">
    <location>
        <begin position="19"/>
        <end position="67"/>
    </location>
</feature>
<evidence type="ECO:0000256" key="7">
    <source>
        <dbReference type="ARBA" id="ARBA00022777"/>
    </source>
</evidence>
<comment type="catalytic activity">
    <reaction evidence="1">
        <text>ATP + protein L-histidine = ADP + protein N-phospho-L-histidine.</text>
        <dbReference type="EC" id="2.7.13.3"/>
    </reaction>
</comment>
<evidence type="ECO:0000313" key="16">
    <source>
        <dbReference type="Proteomes" id="UP001147700"/>
    </source>
</evidence>
<evidence type="ECO:0000256" key="5">
    <source>
        <dbReference type="ARBA" id="ARBA00022679"/>
    </source>
</evidence>
<keyword evidence="8" id="KW-0472">Membrane</keyword>
<dbReference type="SUPFAM" id="SSF47384">
    <property type="entry name" value="Homodimeric domain of signal transducing histidine kinase"/>
    <property type="match status" value="1"/>
</dbReference>
<evidence type="ECO:0000259" key="12">
    <source>
        <dbReference type="PROSITE" id="PS50109"/>
    </source>
</evidence>
<dbReference type="InterPro" id="IPR036097">
    <property type="entry name" value="HisK_dim/P_sf"/>
</dbReference>
<keyword evidence="16" id="KW-1185">Reference proteome</keyword>
<dbReference type="Gene3D" id="3.40.50.2300">
    <property type="match status" value="3"/>
</dbReference>
<dbReference type="PROSITE" id="PS50109">
    <property type="entry name" value="HIS_KIN"/>
    <property type="match status" value="1"/>
</dbReference>
<feature type="compositionally biased region" description="Low complexity" evidence="11">
    <location>
        <begin position="1172"/>
        <end position="1182"/>
    </location>
</feature>
<keyword evidence="6" id="KW-0812">Transmembrane</keyword>
<dbReference type="EC" id="2.7.13.3" evidence="3"/>
<feature type="domain" description="Response regulatory" evidence="13">
    <location>
        <begin position="1652"/>
        <end position="1768"/>
    </location>
</feature>
<dbReference type="InterPro" id="IPR005467">
    <property type="entry name" value="His_kinase_dom"/>
</dbReference>
<dbReference type="Gene3D" id="1.20.120.1530">
    <property type="match status" value="6"/>
</dbReference>
<protein>
    <recommendedName>
        <fullName evidence="3">histidine kinase</fullName>
        <ecNumber evidence="3">2.7.13.3</ecNumber>
    </recommendedName>
</protein>
<dbReference type="Gene3D" id="3.30.450.40">
    <property type="match status" value="1"/>
</dbReference>
<dbReference type="Gene3D" id="1.10.287.950">
    <property type="entry name" value="Methyl-accepting chemotaxis protein"/>
    <property type="match status" value="1"/>
</dbReference>
<comment type="caution">
    <text evidence="10">Lacks conserved residue(s) required for the propagation of feature annotation.</text>
</comment>
<feature type="domain" description="HAMP" evidence="14">
    <location>
        <begin position="480"/>
        <end position="532"/>
    </location>
</feature>